<organism evidence="1 2">
    <name type="scientific">Hymenobacter jeongseonensis</name>
    <dbReference type="NCBI Taxonomy" id="2791027"/>
    <lineage>
        <taxon>Bacteria</taxon>
        <taxon>Pseudomonadati</taxon>
        <taxon>Bacteroidota</taxon>
        <taxon>Cytophagia</taxon>
        <taxon>Cytophagales</taxon>
        <taxon>Hymenobacteraceae</taxon>
        <taxon>Hymenobacter</taxon>
    </lineage>
</organism>
<comment type="caution">
    <text evidence="1">The sequence shown here is derived from an EMBL/GenBank/DDBJ whole genome shotgun (WGS) entry which is preliminary data.</text>
</comment>
<gene>
    <name evidence="1" type="ORF">I2I05_20650</name>
</gene>
<dbReference type="Proteomes" id="UP000597617">
    <property type="component" value="Unassembled WGS sequence"/>
</dbReference>
<protein>
    <submittedName>
        <fullName evidence="1">Uncharacterized protein</fullName>
    </submittedName>
</protein>
<keyword evidence="2" id="KW-1185">Reference proteome</keyword>
<evidence type="ECO:0000313" key="2">
    <source>
        <dbReference type="Proteomes" id="UP000597617"/>
    </source>
</evidence>
<proteinExistence type="predicted"/>
<evidence type="ECO:0000313" key="1">
    <source>
        <dbReference type="EMBL" id="MBF9239816.1"/>
    </source>
</evidence>
<name>A0ABS0INB6_9BACT</name>
<dbReference type="RefSeq" id="WP_196284166.1">
    <property type="nucleotide sequence ID" value="NZ_JADQDQ010000018.1"/>
</dbReference>
<reference evidence="1 2" key="1">
    <citation type="submission" date="2020-11" db="EMBL/GenBank/DDBJ databases">
        <authorList>
            <person name="Kim M.K."/>
        </authorList>
    </citation>
    <scope>NUCLEOTIDE SEQUENCE [LARGE SCALE GENOMIC DNA]</scope>
    <source>
        <strain evidence="1 2">BT683</strain>
    </source>
</reference>
<dbReference type="EMBL" id="JADQDQ010000018">
    <property type="protein sequence ID" value="MBF9239816.1"/>
    <property type="molecule type" value="Genomic_DNA"/>
</dbReference>
<accession>A0ABS0INB6</accession>
<sequence>MHLLLLGCQRPALGTYADSCTAYHRPGVVLTLHPDHTFAYRFQYLDTLVTGTWRQAHDTLTLRSAFFLRIPPPLAPAVKYTAQPGVDQFAKRGNRLVPLTDATDPKKQCFLQRH</sequence>